<keyword evidence="1" id="KW-0472">Membrane</keyword>
<organism evidence="2 3">
    <name type="scientific">Acetobacter conturbans</name>
    <dbReference type="NCBI Taxonomy" id="1737472"/>
    <lineage>
        <taxon>Bacteria</taxon>
        <taxon>Pseudomonadati</taxon>
        <taxon>Pseudomonadota</taxon>
        <taxon>Alphaproteobacteria</taxon>
        <taxon>Acetobacterales</taxon>
        <taxon>Acetobacteraceae</taxon>
        <taxon>Acetobacter</taxon>
    </lineage>
</organism>
<keyword evidence="3" id="KW-1185">Reference proteome</keyword>
<reference evidence="2 3" key="1">
    <citation type="journal article" date="2020" name="Int. J. Syst. Evol. Microbiol.">
        <title>Novel acetic acid bacteria from cider fermentations: Acetobacter conturbans sp. nov. and Acetobacter fallax sp. nov.</title>
        <authorList>
            <person name="Sombolestani A.S."/>
            <person name="Cleenwerck I."/>
            <person name="Cnockaert M."/>
            <person name="Borremans W."/>
            <person name="Wieme A.D."/>
            <person name="De Vuyst L."/>
            <person name="Vandamme P."/>
        </authorList>
    </citation>
    <scope>NUCLEOTIDE SEQUENCE [LARGE SCALE GENOMIC DNA]</scope>
    <source>
        <strain evidence="2 3">LMG 1627</strain>
    </source>
</reference>
<protein>
    <recommendedName>
        <fullName evidence="4">DUF2933 domain-containing protein</fullName>
    </recommendedName>
</protein>
<feature type="transmembrane region" description="Helical" evidence="1">
    <location>
        <begin position="35"/>
        <end position="60"/>
    </location>
</feature>
<gene>
    <name evidence="2" type="ORF">GOB81_14700</name>
</gene>
<dbReference type="RefSeq" id="WP_173571154.1">
    <property type="nucleotide sequence ID" value="NZ_WOSY01000020.1"/>
</dbReference>
<evidence type="ECO:0000313" key="2">
    <source>
        <dbReference type="EMBL" id="NHN89854.1"/>
    </source>
</evidence>
<accession>A0ABX0K403</accession>
<keyword evidence="1" id="KW-0812">Transmembrane</keyword>
<keyword evidence="1" id="KW-1133">Transmembrane helix</keyword>
<proteinExistence type="predicted"/>
<evidence type="ECO:0000313" key="3">
    <source>
        <dbReference type="Proteomes" id="UP000631653"/>
    </source>
</evidence>
<comment type="caution">
    <text evidence="2">The sequence shown here is derived from an EMBL/GenBank/DDBJ whole genome shotgun (WGS) entry which is preliminary data.</text>
</comment>
<dbReference type="Proteomes" id="UP000631653">
    <property type="component" value="Unassembled WGS sequence"/>
</dbReference>
<name>A0ABX0K403_9PROT</name>
<dbReference type="EMBL" id="WOSY01000020">
    <property type="protein sequence ID" value="NHN89854.1"/>
    <property type="molecule type" value="Genomic_DNA"/>
</dbReference>
<evidence type="ECO:0000256" key="1">
    <source>
        <dbReference type="SAM" id="Phobius"/>
    </source>
</evidence>
<evidence type="ECO:0008006" key="4">
    <source>
        <dbReference type="Google" id="ProtNLM"/>
    </source>
</evidence>
<sequence length="82" mass="9029">MKYVFLGSLVIVCLGLFFGYPSADMLSHPNAPHSGLGGVVVLSSFICPVTGLLLLIRGYTRLLVRLHRRMSTDGLWHKGERS</sequence>